<dbReference type="Gene3D" id="3.20.20.70">
    <property type="entry name" value="Aldolase class I"/>
    <property type="match status" value="1"/>
</dbReference>
<dbReference type="EC" id="4.1.2.14" evidence="5"/>
<comment type="subunit">
    <text evidence="4">Homotrimer.</text>
</comment>
<keyword evidence="12" id="KW-1185">Reference proteome</keyword>
<gene>
    <name evidence="9" type="ORF">BG36_20620</name>
    <name evidence="10" type="ORF">DES43_11562</name>
</gene>
<comment type="pathway">
    <text evidence="2">Carbohydrate acid metabolism; 2-dehydro-3-deoxy-D-gluconate degradation; D-glyceraldehyde 3-phosphate and pyruvate from 2-dehydro-3-deoxy-D-gluconate: step 2/2.</text>
</comment>
<sequence>MSNKSEKLVSLLAGQPVIPVLRIADAKQAVPLARALARGGLKAIEITLRTPDALEAIRRVAGEVEESVVGAGTILDPAQYDAAAQAGSRFIVSPGITKELLKASADSDIPFLPGAITPGEIMAARQVGLTFLKFFPAEQAGGAAFLKALASPIADVKFCPTGGVSATNAAGYLGLPNVICVGGSWVAPDDLVVNGEWSRIEDLARAAAELRKPA</sequence>
<reference evidence="10 12" key="2">
    <citation type="submission" date="2019-03" db="EMBL/GenBank/DDBJ databases">
        <title>Genomic Encyclopedia of Type Strains, Phase IV (KMG-IV): sequencing the most valuable type-strain genomes for metagenomic binning, comparative biology and taxonomic classification.</title>
        <authorList>
            <person name="Goeker M."/>
        </authorList>
    </citation>
    <scope>NUCLEOTIDE SEQUENCE [LARGE SCALE GENOMIC DNA]</scope>
    <source>
        <strain evidence="10 12">DSM 11603</strain>
    </source>
</reference>
<comment type="catalytic activity">
    <reaction evidence="1">
        <text>2-dehydro-3-deoxy-6-phospho-D-gluconate = D-glyceraldehyde 3-phosphate + pyruvate</text>
        <dbReference type="Rhea" id="RHEA:17089"/>
        <dbReference type="ChEBI" id="CHEBI:15361"/>
        <dbReference type="ChEBI" id="CHEBI:57569"/>
        <dbReference type="ChEBI" id="CHEBI:59776"/>
        <dbReference type="EC" id="4.1.2.14"/>
    </reaction>
</comment>
<reference evidence="9 11" key="1">
    <citation type="submission" date="2014-02" db="EMBL/GenBank/DDBJ databases">
        <title>Aquamicrobium defluvii Genome sequencing.</title>
        <authorList>
            <person name="Wang X."/>
        </authorList>
    </citation>
    <scope>NUCLEOTIDE SEQUENCE [LARGE SCALE GENOMIC DNA]</scope>
    <source>
        <strain evidence="9 11">W13Z1</strain>
    </source>
</reference>
<dbReference type="SUPFAM" id="SSF51569">
    <property type="entry name" value="Aldolase"/>
    <property type="match status" value="1"/>
</dbReference>
<protein>
    <recommendedName>
        <fullName evidence="5">2-dehydro-3-deoxy-phosphogluconate aldolase</fullName>
        <ecNumber evidence="5">4.1.2.14</ecNumber>
    </recommendedName>
</protein>
<dbReference type="PROSITE" id="PS00160">
    <property type="entry name" value="ALDOLASE_KDPG_KHG_2"/>
    <property type="match status" value="1"/>
</dbReference>
<dbReference type="STRING" id="69279.BG36_20620"/>
<evidence type="ECO:0000256" key="2">
    <source>
        <dbReference type="ARBA" id="ARBA00004736"/>
    </source>
</evidence>
<dbReference type="NCBIfam" id="NF004325">
    <property type="entry name" value="PRK05718.1"/>
    <property type="match status" value="1"/>
</dbReference>
<dbReference type="AlphaFoldDB" id="A0A011TZJ8"/>
<dbReference type="eggNOG" id="COG0800">
    <property type="taxonomic scope" value="Bacteria"/>
</dbReference>
<dbReference type="GO" id="GO:0008675">
    <property type="term" value="F:2-dehydro-3-deoxy-phosphogluconate aldolase activity"/>
    <property type="evidence" value="ECO:0007669"/>
    <property type="project" value="UniProtKB-EC"/>
</dbReference>
<dbReference type="Proteomes" id="UP000294958">
    <property type="component" value="Unassembled WGS sequence"/>
</dbReference>
<accession>A0A011TZJ8</accession>
<dbReference type="PANTHER" id="PTHR30246:SF1">
    <property type="entry name" value="2-DEHYDRO-3-DEOXY-6-PHOSPHOGALACTONATE ALDOLASE-RELATED"/>
    <property type="match status" value="1"/>
</dbReference>
<evidence type="ECO:0000313" key="11">
    <source>
        <dbReference type="Proteomes" id="UP000019849"/>
    </source>
</evidence>
<dbReference type="PROSITE" id="PS00159">
    <property type="entry name" value="ALDOLASE_KDPG_KHG_1"/>
    <property type="match status" value="1"/>
</dbReference>
<evidence type="ECO:0000256" key="7">
    <source>
        <dbReference type="ARBA" id="ARBA00023270"/>
    </source>
</evidence>
<keyword evidence="6 9" id="KW-0456">Lyase</keyword>
<evidence type="ECO:0000256" key="1">
    <source>
        <dbReference type="ARBA" id="ARBA00000654"/>
    </source>
</evidence>
<comment type="similarity">
    <text evidence="3">Belongs to the KHG/KDPG aldolase family.</text>
</comment>
<dbReference type="PANTHER" id="PTHR30246">
    <property type="entry name" value="2-KETO-3-DEOXY-6-PHOSPHOGLUCONATE ALDOLASE"/>
    <property type="match status" value="1"/>
</dbReference>
<dbReference type="InterPro" id="IPR013785">
    <property type="entry name" value="Aldolase_TIM"/>
</dbReference>
<dbReference type="CDD" id="cd00452">
    <property type="entry name" value="KDPG_aldolase"/>
    <property type="match status" value="1"/>
</dbReference>
<dbReference type="Proteomes" id="UP000019849">
    <property type="component" value="Unassembled WGS sequence"/>
</dbReference>
<evidence type="ECO:0000256" key="6">
    <source>
        <dbReference type="ARBA" id="ARBA00023239"/>
    </source>
</evidence>
<dbReference type="OrthoDB" id="9805177at2"/>
<dbReference type="InterPro" id="IPR031337">
    <property type="entry name" value="KDPG/KHG_AS_1"/>
</dbReference>
<dbReference type="EMBL" id="JENY01000006">
    <property type="protein sequence ID" value="EXL09547.1"/>
    <property type="molecule type" value="Genomic_DNA"/>
</dbReference>
<evidence type="ECO:0000256" key="4">
    <source>
        <dbReference type="ARBA" id="ARBA00011233"/>
    </source>
</evidence>
<evidence type="ECO:0000313" key="10">
    <source>
        <dbReference type="EMBL" id="TDR34293.1"/>
    </source>
</evidence>
<dbReference type="NCBIfam" id="NF004673">
    <property type="entry name" value="PRK06015.1"/>
    <property type="match status" value="1"/>
</dbReference>
<keyword evidence="8" id="KW-0119">Carbohydrate metabolism</keyword>
<dbReference type="InterPro" id="IPR031338">
    <property type="entry name" value="KDPG/KHG_AS_2"/>
</dbReference>
<dbReference type="NCBIfam" id="TIGR01182">
    <property type="entry name" value="eda"/>
    <property type="match status" value="1"/>
</dbReference>
<evidence type="ECO:0000256" key="8">
    <source>
        <dbReference type="ARBA" id="ARBA00023277"/>
    </source>
</evidence>
<dbReference type="PATRIC" id="fig|69279.3.peg.1062"/>
<proteinExistence type="inferred from homology"/>
<evidence type="ECO:0000313" key="12">
    <source>
        <dbReference type="Proteomes" id="UP000294958"/>
    </source>
</evidence>
<dbReference type="EMBL" id="SNZF01000015">
    <property type="protein sequence ID" value="TDR34293.1"/>
    <property type="molecule type" value="Genomic_DNA"/>
</dbReference>
<keyword evidence="7" id="KW-0704">Schiff base</keyword>
<comment type="caution">
    <text evidence="9">The sequence shown here is derived from an EMBL/GenBank/DDBJ whole genome shotgun (WGS) entry which is preliminary data.</text>
</comment>
<dbReference type="InterPro" id="IPR000887">
    <property type="entry name" value="Aldlse_KDPG_KHG"/>
</dbReference>
<evidence type="ECO:0000256" key="3">
    <source>
        <dbReference type="ARBA" id="ARBA00006906"/>
    </source>
</evidence>
<evidence type="ECO:0000256" key="5">
    <source>
        <dbReference type="ARBA" id="ARBA00013063"/>
    </source>
</evidence>
<dbReference type="HOGENOM" id="CLU_077795_1_1_5"/>
<name>A0A011TZJ8_9HYPH</name>
<dbReference type="Pfam" id="PF01081">
    <property type="entry name" value="Aldolase"/>
    <property type="match status" value="1"/>
</dbReference>
<dbReference type="RefSeq" id="WP_035024290.1">
    <property type="nucleotide sequence ID" value="NZ_KK073880.1"/>
</dbReference>
<evidence type="ECO:0000313" key="9">
    <source>
        <dbReference type="EMBL" id="EXL09547.1"/>
    </source>
</evidence>
<organism evidence="9 11">
    <name type="scientific">Aquamicrobium defluvii</name>
    <dbReference type="NCBI Taxonomy" id="69279"/>
    <lineage>
        <taxon>Bacteria</taxon>
        <taxon>Pseudomonadati</taxon>
        <taxon>Pseudomonadota</taxon>
        <taxon>Alphaproteobacteria</taxon>
        <taxon>Hyphomicrobiales</taxon>
        <taxon>Phyllobacteriaceae</taxon>
        <taxon>Aquamicrobium</taxon>
    </lineage>
</organism>